<evidence type="ECO:0000313" key="2">
    <source>
        <dbReference type="EMBL" id="MCS3676207.1"/>
    </source>
</evidence>
<reference evidence="3" key="1">
    <citation type="submission" date="2022-08" db="EMBL/GenBank/DDBJ databases">
        <title>Genomic Encyclopedia of Type Strains, Phase V (KMG-V): Genome sequencing to study the core and pangenomes of soil and plant-associated prokaryotes.</title>
        <authorList>
            <person name="Whitman W."/>
        </authorList>
    </citation>
    <scope>NUCLEOTIDE SEQUENCE</scope>
    <source>
        <strain evidence="2">0</strain>
        <strain evidence="3">SP3012</strain>
    </source>
</reference>
<evidence type="ECO:0000313" key="4">
    <source>
        <dbReference type="Proteomes" id="UP001155040"/>
    </source>
</evidence>
<accession>A0A9X2UN28</accession>
<protein>
    <submittedName>
        <fullName evidence="3">Uncharacterized protein</fullName>
    </submittedName>
</protein>
<feature type="region of interest" description="Disordered" evidence="1">
    <location>
        <begin position="191"/>
        <end position="232"/>
    </location>
</feature>
<gene>
    <name evidence="2" type="ORF">GGP71_000103</name>
    <name evidence="3" type="ORF">GGQ01_002466</name>
</gene>
<dbReference type="Proteomes" id="UP001155027">
    <property type="component" value="Unassembled WGS sequence"/>
</dbReference>
<proteinExistence type="predicted"/>
<organism evidence="3 4">
    <name type="scientific">Salinibacter ruber</name>
    <dbReference type="NCBI Taxonomy" id="146919"/>
    <lineage>
        <taxon>Bacteria</taxon>
        <taxon>Pseudomonadati</taxon>
        <taxon>Rhodothermota</taxon>
        <taxon>Rhodothermia</taxon>
        <taxon>Rhodothermales</taxon>
        <taxon>Salinibacteraceae</taxon>
        <taxon>Salinibacter</taxon>
    </lineage>
</organism>
<sequence length="232" mass="25672">MEDDQDTFAPWDAAALVVSGGIRGVRPVVGRRHVPQRRERLQRFAHVGPAGTLRKHVFASLRVRWTCRATGSTVSGVALLGGAGELPALDEGVDEHRGSALHRTQGTSTKAAAITYAHRPRGSMRSIQETESSPHRRFVSRVAPVWPRSRHSRDGRRFGATLCCRAGDGFCRTRPSSCRFRRDLEPIRPTARADSGSWMGSEPMLHRVPRTQSGQHRARRQGVCPSLEVTSR</sequence>
<dbReference type="Proteomes" id="UP001155040">
    <property type="component" value="Unassembled WGS sequence"/>
</dbReference>
<dbReference type="AlphaFoldDB" id="A0A9X2UN28"/>
<dbReference type="EMBL" id="JANUBF010000018">
    <property type="protein sequence ID" value="MCS4037385.1"/>
    <property type="molecule type" value="Genomic_DNA"/>
</dbReference>
<name>A0A9X2UN28_9BACT</name>
<evidence type="ECO:0000256" key="1">
    <source>
        <dbReference type="SAM" id="MobiDB-lite"/>
    </source>
</evidence>
<dbReference type="EMBL" id="JANUAU010000001">
    <property type="protein sequence ID" value="MCS3676207.1"/>
    <property type="molecule type" value="Genomic_DNA"/>
</dbReference>
<evidence type="ECO:0000313" key="3">
    <source>
        <dbReference type="EMBL" id="MCS4037385.1"/>
    </source>
</evidence>
<comment type="caution">
    <text evidence="3">The sequence shown here is derived from an EMBL/GenBank/DDBJ whole genome shotgun (WGS) entry which is preliminary data.</text>
</comment>